<dbReference type="InterPro" id="IPR051786">
    <property type="entry name" value="ASN_synthetase/amidase"/>
</dbReference>
<keyword evidence="3 5" id="KW-0067">ATP-binding</keyword>
<dbReference type="InterPro" id="IPR017932">
    <property type="entry name" value="GATase_2_dom"/>
</dbReference>
<proteinExistence type="inferred from homology"/>
<organism evidence="10 11">
    <name type="scientific">Halapricum desulfuricans</name>
    <dbReference type="NCBI Taxonomy" id="2841257"/>
    <lineage>
        <taxon>Archaea</taxon>
        <taxon>Methanobacteriati</taxon>
        <taxon>Methanobacteriota</taxon>
        <taxon>Stenosarchaea group</taxon>
        <taxon>Halobacteria</taxon>
        <taxon>Halobacteriales</taxon>
        <taxon>Haloarculaceae</taxon>
        <taxon>Halapricum</taxon>
    </lineage>
</organism>
<dbReference type="Gene3D" id="3.40.50.620">
    <property type="entry name" value="HUPs"/>
    <property type="match status" value="1"/>
</dbReference>
<dbReference type="SUPFAM" id="SSF52402">
    <property type="entry name" value="Adenine nucleotide alpha hydrolases-like"/>
    <property type="match status" value="1"/>
</dbReference>
<evidence type="ECO:0000256" key="4">
    <source>
        <dbReference type="ARBA" id="ARBA00022962"/>
    </source>
</evidence>
<dbReference type="Pfam" id="PF00733">
    <property type="entry name" value="Asn_synthase"/>
    <property type="match status" value="1"/>
</dbReference>
<comment type="catalytic activity">
    <reaction evidence="5">
        <text>L-aspartate + L-glutamine + ATP + H2O = L-asparagine + L-glutamate + AMP + diphosphate + H(+)</text>
        <dbReference type="Rhea" id="RHEA:12228"/>
        <dbReference type="ChEBI" id="CHEBI:15377"/>
        <dbReference type="ChEBI" id="CHEBI:15378"/>
        <dbReference type="ChEBI" id="CHEBI:29985"/>
        <dbReference type="ChEBI" id="CHEBI:29991"/>
        <dbReference type="ChEBI" id="CHEBI:30616"/>
        <dbReference type="ChEBI" id="CHEBI:33019"/>
        <dbReference type="ChEBI" id="CHEBI:58048"/>
        <dbReference type="ChEBI" id="CHEBI:58359"/>
        <dbReference type="ChEBI" id="CHEBI:456215"/>
        <dbReference type="EC" id="6.3.5.4"/>
    </reaction>
</comment>
<evidence type="ECO:0000256" key="7">
    <source>
        <dbReference type="PIRSR" id="PIRSR001589-2"/>
    </source>
</evidence>
<dbReference type="NCBIfam" id="TIGR01536">
    <property type="entry name" value="asn_synth_AEB"/>
    <property type="match status" value="1"/>
</dbReference>
<dbReference type="RefSeq" id="WP_229125893.1">
    <property type="nucleotide sequence ID" value="NZ_CP064789.1"/>
</dbReference>
<feature type="binding site" evidence="7">
    <location>
        <position position="285"/>
    </location>
    <ligand>
        <name>ATP</name>
        <dbReference type="ChEBI" id="CHEBI:30616"/>
    </ligand>
</feature>
<feature type="active site" description="For GATase activity" evidence="6">
    <location>
        <position position="2"/>
    </location>
</feature>
<keyword evidence="4 6" id="KW-0315">Glutamine amidotransferase</keyword>
<dbReference type="InterPro" id="IPR033738">
    <property type="entry name" value="AsnB_N"/>
</dbReference>
<evidence type="ECO:0000256" key="8">
    <source>
        <dbReference type="PIRSR" id="PIRSR001589-3"/>
    </source>
</evidence>
<dbReference type="GO" id="GO:0006529">
    <property type="term" value="P:asparagine biosynthetic process"/>
    <property type="evidence" value="ECO:0007669"/>
    <property type="project" value="UniProtKB-KW"/>
</dbReference>
<sequence length="617" mass="69022">MCGIGGKLDFEADPPASLGESMAACMPQRGPDDEGVYSDGPVVLAFRRLSILDLSQAGAQPMASDDGLAHIVFNGEVYNYRELREDLNGYSFESGTDTEVVLAAYQEYGIDCLDHLRGMFAFAIWDTQADRLFLARDRLGQKPLFYRHVEDTFWFGSTVKTILSDSAVEAEPDLPAIREFLTYGYVPSPATGFAGISTLEPGEYMLVDRDGLRKDSYWSLSFGEQFDDPPAALAHRLRDELREATRLRMRSDVPVGLFLSGGIDSTIVAALMDSLTDRPVETYSIGFDESAYDELEHARVVADAFDTNHHEYTVTTDSTEVLPELVEEFEIPFGDPSALPTYYVAEVASDDITVALNGDAGDENFAGYDRYRYDRLAGLAGCVPGRLRERVRDIVAELPAGLQRQTPVQHGRRFLRAATGDDVERYAEFICHALDDDLRGLWQGPEPADELATIRAAFDRADGPTRLDALLQVDLGTYLPDDLLVKADRATMAHSVEGRSPFLDHELVEFAARVPAKYKRRDGDGKWLLKRAFEGEIPESILERPKQGFGVPVSEWFRGELRGFAREHLERLGARDPFDRDALQGLLDEHAAGRADHGYRLWDLVWLELWYERFIDG</sequence>
<dbReference type="PANTHER" id="PTHR43284:SF1">
    <property type="entry name" value="ASPARAGINE SYNTHETASE"/>
    <property type="match status" value="1"/>
</dbReference>
<dbReference type="InterPro" id="IPR006426">
    <property type="entry name" value="Asn_synth_AEB"/>
</dbReference>
<evidence type="ECO:0000313" key="11">
    <source>
        <dbReference type="Proteomes" id="UP000663305"/>
    </source>
</evidence>
<comment type="similarity">
    <text evidence="1">Belongs to the asparagine synthetase family.</text>
</comment>
<name>A0A897NAC7_9EURY</name>
<dbReference type="GO" id="GO:0005829">
    <property type="term" value="C:cytosol"/>
    <property type="evidence" value="ECO:0007669"/>
    <property type="project" value="TreeGrafter"/>
</dbReference>
<protein>
    <recommendedName>
        <fullName evidence="5">Putative asparagine synthetase [glutamine-hydrolyzing]</fullName>
        <ecNumber evidence="5">6.3.5.4</ecNumber>
    </recommendedName>
</protein>
<feature type="domain" description="Glutamine amidotransferase type-2" evidence="9">
    <location>
        <begin position="2"/>
        <end position="210"/>
    </location>
</feature>
<dbReference type="Gene3D" id="3.60.20.10">
    <property type="entry name" value="Glutamine Phosphoribosylpyrophosphate, subunit 1, domain 1"/>
    <property type="match status" value="1"/>
</dbReference>
<evidence type="ECO:0000256" key="6">
    <source>
        <dbReference type="PIRSR" id="PIRSR001589-1"/>
    </source>
</evidence>
<keyword evidence="6" id="KW-0028">Amino-acid biosynthesis</keyword>
<evidence type="ECO:0000256" key="2">
    <source>
        <dbReference type="ARBA" id="ARBA00022741"/>
    </source>
</evidence>
<dbReference type="PIRSF" id="PIRSF001589">
    <property type="entry name" value="Asn_synthetase_glu-h"/>
    <property type="match status" value="1"/>
</dbReference>
<accession>A0A897NAC7</accession>
<dbReference type="PROSITE" id="PS51278">
    <property type="entry name" value="GATASE_TYPE_2"/>
    <property type="match status" value="1"/>
</dbReference>
<evidence type="ECO:0000256" key="1">
    <source>
        <dbReference type="ARBA" id="ARBA00005752"/>
    </source>
</evidence>
<feature type="binding site" evidence="7">
    <location>
        <position position="97"/>
    </location>
    <ligand>
        <name>L-glutamine</name>
        <dbReference type="ChEBI" id="CHEBI:58359"/>
    </ligand>
</feature>
<dbReference type="GO" id="GO:0004066">
    <property type="term" value="F:asparagine synthase (glutamine-hydrolyzing) activity"/>
    <property type="evidence" value="ECO:0007669"/>
    <property type="project" value="UniProtKB-EC"/>
</dbReference>
<evidence type="ECO:0000313" key="10">
    <source>
        <dbReference type="EMBL" id="QSG11360.1"/>
    </source>
</evidence>
<dbReference type="AlphaFoldDB" id="A0A897NAC7"/>
<dbReference type="EC" id="6.3.5.4" evidence="5"/>
<dbReference type="GO" id="GO:0005524">
    <property type="term" value="F:ATP binding"/>
    <property type="evidence" value="ECO:0007669"/>
    <property type="project" value="UniProtKB-KW"/>
</dbReference>
<dbReference type="GeneID" id="68860456"/>
<dbReference type="CDD" id="cd01991">
    <property type="entry name" value="Asn_synthase_B_C"/>
    <property type="match status" value="1"/>
</dbReference>
<evidence type="ECO:0000256" key="5">
    <source>
        <dbReference type="PIRNR" id="PIRNR001589"/>
    </source>
</evidence>
<dbReference type="Pfam" id="PF13537">
    <property type="entry name" value="GATase_7"/>
    <property type="match status" value="1"/>
</dbReference>
<keyword evidence="6" id="KW-0061">Asparagine biosynthesis</keyword>
<dbReference type="Proteomes" id="UP000663305">
    <property type="component" value="Chromosome"/>
</dbReference>
<dbReference type="PANTHER" id="PTHR43284">
    <property type="entry name" value="ASPARAGINE SYNTHETASE (GLUTAMINE-HYDROLYZING)"/>
    <property type="match status" value="1"/>
</dbReference>
<reference evidence="10" key="1">
    <citation type="submission" date="2020-11" db="EMBL/GenBank/DDBJ databases">
        <title>Carbohydrate-dependent, anaerobic sulfur respiration: A novel catabolism in halophilic archaea.</title>
        <authorList>
            <person name="Sorokin D.Y."/>
            <person name="Messina E."/>
            <person name="Smedile F."/>
            <person name="La Cono V."/>
            <person name="Hallsworth J.E."/>
            <person name="Yakimov M.M."/>
        </authorList>
    </citation>
    <scope>NUCLEOTIDE SEQUENCE</scope>
    <source>
        <strain evidence="10">HSR-Bgl</strain>
    </source>
</reference>
<gene>
    <name evidence="10" type="primary">glmS2</name>
    <name evidence="10" type="ORF">HSBGL_0930</name>
</gene>
<dbReference type="InterPro" id="IPR014729">
    <property type="entry name" value="Rossmann-like_a/b/a_fold"/>
</dbReference>
<dbReference type="EMBL" id="CP064789">
    <property type="protein sequence ID" value="QSG11360.1"/>
    <property type="molecule type" value="Genomic_DNA"/>
</dbReference>
<dbReference type="InterPro" id="IPR001962">
    <property type="entry name" value="Asn_synthase"/>
</dbReference>
<keyword evidence="2 5" id="KW-0547">Nucleotide-binding</keyword>
<dbReference type="SUPFAM" id="SSF56235">
    <property type="entry name" value="N-terminal nucleophile aminohydrolases (Ntn hydrolases)"/>
    <property type="match status" value="1"/>
</dbReference>
<dbReference type="CDD" id="cd00712">
    <property type="entry name" value="AsnB"/>
    <property type="match status" value="1"/>
</dbReference>
<dbReference type="InterPro" id="IPR029055">
    <property type="entry name" value="Ntn_hydrolases_N"/>
</dbReference>
<evidence type="ECO:0000259" key="9">
    <source>
        <dbReference type="PROSITE" id="PS51278"/>
    </source>
</evidence>
<feature type="site" description="Important for beta-aspartyl-AMP intermediate formation" evidence="8">
    <location>
        <position position="359"/>
    </location>
</feature>
<evidence type="ECO:0000256" key="3">
    <source>
        <dbReference type="ARBA" id="ARBA00022840"/>
    </source>
</evidence>